<keyword evidence="3" id="KW-0336">GPI-anchor</keyword>
<gene>
    <name evidence="13" type="ORF">A4A49_28720</name>
</gene>
<evidence type="ECO:0000256" key="1">
    <source>
        <dbReference type="ARBA" id="ARBA00004609"/>
    </source>
</evidence>
<dbReference type="Gene3D" id="2.60.40.420">
    <property type="entry name" value="Cupredoxins - blue copper proteins"/>
    <property type="match status" value="1"/>
</dbReference>
<dbReference type="InterPro" id="IPR041846">
    <property type="entry name" value="ENL_dom"/>
</dbReference>
<protein>
    <submittedName>
        <fullName evidence="13">Early nodulin-like protein 1</fullName>
    </submittedName>
</protein>
<dbReference type="AlphaFoldDB" id="A0A1J6KPA6"/>
<feature type="compositionally biased region" description="Low complexity" evidence="10">
    <location>
        <begin position="135"/>
        <end position="150"/>
    </location>
</feature>
<accession>A0A1J6KPA6</accession>
<keyword evidence="8" id="KW-0449">Lipoprotein</keyword>
<evidence type="ECO:0000256" key="6">
    <source>
        <dbReference type="ARBA" id="ARBA00023157"/>
    </source>
</evidence>
<organism evidence="13 14">
    <name type="scientific">Nicotiana attenuata</name>
    <name type="common">Coyote tobacco</name>
    <dbReference type="NCBI Taxonomy" id="49451"/>
    <lineage>
        <taxon>Eukaryota</taxon>
        <taxon>Viridiplantae</taxon>
        <taxon>Streptophyta</taxon>
        <taxon>Embryophyta</taxon>
        <taxon>Tracheophyta</taxon>
        <taxon>Spermatophyta</taxon>
        <taxon>Magnoliopsida</taxon>
        <taxon>eudicotyledons</taxon>
        <taxon>Gunneridae</taxon>
        <taxon>Pentapetalae</taxon>
        <taxon>asterids</taxon>
        <taxon>lamiids</taxon>
        <taxon>Solanales</taxon>
        <taxon>Solanaceae</taxon>
        <taxon>Nicotianoideae</taxon>
        <taxon>Nicotianeae</taxon>
        <taxon>Nicotiana</taxon>
    </lineage>
</organism>
<dbReference type="Pfam" id="PF02298">
    <property type="entry name" value="Cu_bind_like"/>
    <property type="match status" value="1"/>
</dbReference>
<dbReference type="PANTHER" id="PTHR33021">
    <property type="entry name" value="BLUE COPPER PROTEIN"/>
    <property type="match status" value="1"/>
</dbReference>
<dbReference type="OrthoDB" id="959565at2759"/>
<evidence type="ECO:0000256" key="7">
    <source>
        <dbReference type="ARBA" id="ARBA00023180"/>
    </source>
</evidence>
<dbReference type="Gramene" id="OIT23519">
    <property type="protein sequence ID" value="OIT23519"/>
    <property type="gene ID" value="A4A49_28720"/>
</dbReference>
<feature type="domain" description="Phytocyanin" evidence="12">
    <location>
        <begin position="24"/>
        <end position="126"/>
    </location>
</feature>
<keyword evidence="14" id="KW-1185">Reference proteome</keyword>
<evidence type="ECO:0000256" key="11">
    <source>
        <dbReference type="SAM" id="SignalP"/>
    </source>
</evidence>
<dbReference type="FunFam" id="2.60.40.420:FF:000010">
    <property type="entry name" value="Early nodulin-like protein 1"/>
    <property type="match status" value="1"/>
</dbReference>
<dbReference type="OMA" id="SGETGHC"/>
<dbReference type="GO" id="GO:0005886">
    <property type="term" value="C:plasma membrane"/>
    <property type="evidence" value="ECO:0007669"/>
    <property type="project" value="UniProtKB-SubCell"/>
</dbReference>
<evidence type="ECO:0000256" key="8">
    <source>
        <dbReference type="ARBA" id="ARBA00023288"/>
    </source>
</evidence>
<keyword evidence="6" id="KW-1015">Disulfide bond</keyword>
<reference evidence="13" key="1">
    <citation type="submission" date="2016-11" db="EMBL/GenBank/DDBJ databases">
        <title>The genome of Nicotiana attenuata.</title>
        <authorList>
            <person name="Xu S."/>
            <person name="Brockmoeller T."/>
            <person name="Gaquerel E."/>
            <person name="Navarro A."/>
            <person name="Kuhl H."/>
            <person name="Gase K."/>
            <person name="Ling Z."/>
            <person name="Zhou W."/>
            <person name="Kreitzer C."/>
            <person name="Stanke M."/>
            <person name="Tang H."/>
            <person name="Lyons E."/>
            <person name="Pandey P."/>
            <person name="Pandey S.P."/>
            <person name="Timmermann B."/>
            <person name="Baldwin I.T."/>
        </authorList>
    </citation>
    <scope>NUCLEOTIDE SEQUENCE [LARGE SCALE GENOMIC DNA]</scope>
    <source>
        <strain evidence="13">UT</strain>
    </source>
</reference>
<dbReference type="GO" id="GO:0009055">
    <property type="term" value="F:electron transfer activity"/>
    <property type="evidence" value="ECO:0007669"/>
    <property type="project" value="InterPro"/>
</dbReference>
<keyword evidence="7" id="KW-0325">Glycoprotein</keyword>
<feature type="signal peptide" evidence="11">
    <location>
        <begin position="1"/>
        <end position="23"/>
    </location>
</feature>
<dbReference type="PANTHER" id="PTHR33021:SF289">
    <property type="entry name" value="EARLY NODULIN-LIKE PROTEIN 5-RELATED"/>
    <property type="match status" value="1"/>
</dbReference>
<evidence type="ECO:0000313" key="13">
    <source>
        <dbReference type="EMBL" id="OIT23519.1"/>
    </source>
</evidence>
<dbReference type="GO" id="GO:0098552">
    <property type="term" value="C:side of membrane"/>
    <property type="evidence" value="ECO:0007669"/>
    <property type="project" value="UniProtKB-KW"/>
</dbReference>
<evidence type="ECO:0000313" key="14">
    <source>
        <dbReference type="Proteomes" id="UP000187609"/>
    </source>
</evidence>
<evidence type="ECO:0000256" key="4">
    <source>
        <dbReference type="ARBA" id="ARBA00022729"/>
    </source>
</evidence>
<dbReference type="PROSITE" id="PS51485">
    <property type="entry name" value="PHYTOCYANIN"/>
    <property type="match status" value="1"/>
</dbReference>
<evidence type="ECO:0000256" key="5">
    <source>
        <dbReference type="ARBA" id="ARBA00023136"/>
    </source>
</evidence>
<dbReference type="InterPro" id="IPR003245">
    <property type="entry name" value="Phytocyanin_dom"/>
</dbReference>
<dbReference type="SMR" id="A0A1J6KPA6"/>
<comment type="caution">
    <text evidence="13">The sequence shown here is derived from an EMBL/GenBank/DDBJ whole genome shotgun (WGS) entry which is preliminary data.</text>
</comment>
<dbReference type="KEGG" id="nau:109216620"/>
<keyword evidence="5" id="KW-0472">Membrane</keyword>
<name>A0A1J6KPA6_NICAT</name>
<evidence type="ECO:0000256" key="9">
    <source>
        <dbReference type="ARBA" id="ARBA00035011"/>
    </source>
</evidence>
<comment type="similarity">
    <text evidence="9">Belongs to the early nodulin-like (ENODL) family.</text>
</comment>
<feature type="chain" id="PRO_5012769206" evidence="11">
    <location>
        <begin position="24"/>
        <end position="177"/>
    </location>
</feature>
<evidence type="ECO:0000259" key="12">
    <source>
        <dbReference type="PROSITE" id="PS51485"/>
    </source>
</evidence>
<keyword evidence="4 11" id="KW-0732">Signal</keyword>
<evidence type="ECO:0000256" key="2">
    <source>
        <dbReference type="ARBA" id="ARBA00022475"/>
    </source>
</evidence>
<evidence type="ECO:0000256" key="3">
    <source>
        <dbReference type="ARBA" id="ARBA00022622"/>
    </source>
</evidence>
<feature type="region of interest" description="Disordered" evidence="10">
    <location>
        <begin position="131"/>
        <end position="150"/>
    </location>
</feature>
<dbReference type="SUPFAM" id="SSF49503">
    <property type="entry name" value="Cupredoxins"/>
    <property type="match status" value="1"/>
</dbReference>
<dbReference type="InterPro" id="IPR039391">
    <property type="entry name" value="Phytocyanin-like"/>
</dbReference>
<dbReference type="InterPro" id="IPR008972">
    <property type="entry name" value="Cupredoxin"/>
</dbReference>
<sequence>MTSIKAFLYLVFVFSLHFFTALSTEFTVGGDKGWVVPQAKDDQVYNEWAAKNRFKVNDTLRFEYKKDSVLVVTEEEYEKCKSAHPIFFSNNGTSIVKLDRPGLFYFISGVSGHCDKGMKMIVKVLEKPEIPPQVSNQTTGGTSSSPTKSGATQLANVVASPSHVMVFLVSFFGSIFI</sequence>
<evidence type="ECO:0000256" key="10">
    <source>
        <dbReference type="SAM" id="MobiDB-lite"/>
    </source>
</evidence>
<comment type="subcellular location">
    <subcellularLocation>
        <location evidence="1">Cell membrane</location>
        <topology evidence="1">Lipid-anchor</topology>
        <topology evidence="1">GPI-anchor</topology>
    </subcellularLocation>
</comment>
<keyword evidence="2" id="KW-1003">Cell membrane</keyword>
<dbReference type="STRING" id="49451.A0A1J6KPA6"/>
<proteinExistence type="inferred from homology"/>
<dbReference type="EMBL" id="MJEQ01003289">
    <property type="protein sequence ID" value="OIT23519.1"/>
    <property type="molecule type" value="Genomic_DNA"/>
</dbReference>
<dbReference type="CDD" id="cd11019">
    <property type="entry name" value="OsENODL1_like"/>
    <property type="match status" value="1"/>
</dbReference>
<dbReference type="Proteomes" id="UP000187609">
    <property type="component" value="Unassembled WGS sequence"/>
</dbReference>